<gene>
    <name evidence="8" type="ORF">SAMN02745152_00149</name>
</gene>
<sequence length="215" mass="24063">MKKSIIFTAFFAAILFFAGNLKIFAQDNSQAQNTQQTQNFSINTDPSQIQLNLSSSQRQNERQPGSGSTLWLFIKMIFALAVVVGIAWGIFHFLKKGIKTENDNDPFLRKVSHLTLSPGKSVQVITLQDNAFLIGVSDEKISLIGKIEDKELINAMNLYADKNEKVSKPRSFREILDIFMPGSSKEPETSIYGNSSSNSADELKKQMEKFNSENS</sequence>
<keyword evidence="5 7" id="KW-0472">Membrane</keyword>
<dbReference type="Pfam" id="PF04347">
    <property type="entry name" value="FliO"/>
    <property type="match status" value="1"/>
</dbReference>
<comment type="subcellular location">
    <subcellularLocation>
        <location evidence="1">Cell membrane</location>
    </subcellularLocation>
</comment>
<keyword evidence="8" id="KW-0966">Cell projection</keyword>
<feature type="compositionally biased region" description="Basic and acidic residues" evidence="6">
    <location>
        <begin position="201"/>
        <end position="215"/>
    </location>
</feature>
<feature type="transmembrane region" description="Helical" evidence="7">
    <location>
        <begin position="70"/>
        <end position="91"/>
    </location>
</feature>
<evidence type="ECO:0000256" key="2">
    <source>
        <dbReference type="ARBA" id="ARBA00022475"/>
    </source>
</evidence>
<dbReference type="STRING" id="225004.SAMN02745152_00149"/>
<dbReference type="OrthoDB" id="361613at2"/>
<keyword evidence="8" id="KW-0282">Flagellum</keyword>
<dbReference type="GO" id="GO:0044781">
    <property type="term" value="P:bacterial-type flagellum organization"/>
    <property type="evidence" value="ECO:0007669"/>
    <property type="project" value="InterPro"/>
</dbReference>
<feature type="region of interest" description="Disordered" evidence="6">
    <location>
        <begin position="182"/>
        <end position="215"/>
    </location>
</feature>
<keyword evidence="3 7" id="KW-0812">Transmembrane</keyword>
<dbReference type="AlphaFoldDB" id="A0A1T4KH13"/>
<accession>A0A1T4KH13</accession>
<evidence type="ECO:0000256" key="6">
    <source>
        <dbReference type="SAM" id="MobiDB-lite"/>
    </source>
</evidence>
<evidence type="ECO:0000256" key="7">
    <source>
        <dbReference type="SAM" id="Phobius"/>
    </source>
</evidence>
<evidence type="ECO:0000256" key="3">
    <source>
        <dbReference type="ARBA" id="ARBA00022692"/>
    </source>
</evidence>
<evidence type="ECO:0000256" key="5">
    <source>
        <dbReference type="ARBA" id="ARBA00023136"/>
    </source>
</evidence>
<evidence type="ECO:0000256" key="4">
    <source>
        <dbReference type="ARBA" id="ARBA00022989"/>
    </source>
</evidence>
<dbReference type="RefSeq" id="WP_078929874.1">
    <property type="nucleotide sequence ID" value="NZ_CAMEQG010000002.1"/>
</dbReference>
<protein>
    <submittedName>
        <fullName evidence="8">Flagellar protein FliO/FliZ</fullName>
    </submittedName>
</protein>
<dbReference type="Proteomes" id="UP000190395">
    <property type="component" value="Unassembled WGS sequence"/>
</dbReference>
<feature type="compositionally biased region" description="Polar residues" evidence="6">
    <location>
        <begin position="191"/>
        <end position="200"/>
    </location>
</feature>
<keyword evidence="8" id="KW-0969">Cilium</keyword>
<proteinExistence type="predicted"/>
<dbReference type="InterPro" id="IPR022781">
    <property type="entry name" value="Flagellar_biosynth_FliO"/>
</dbReference>
<dbReference type="GeneID" id="303366429"/>
<keyword evidence="2" id="KW-1003">Cell membrane</keyword>
<keyword evidence="9" id="KW-1185">Reference proteome</keyword>
<name>A0A1T4KH13_9SPIR</name>
<keyword evidence="4 7" id="KW-1133">Transmembrane helix</keyword>
<evidence type="ECO:0000256" key="1">
    <source>
        <dbReference type="ARBA" id="ARBA00004236"/>
    </source>
</evidence>
<evidence type="ECO:0000313" key="8">
    <source>
        <dbReference type="EMBL" id="SJZ41647.1"/>
    </source>
</evidence>
<organism evidence="8 9">
    <name type="scientific">Treponema berlinense</name>
    <dbReference type="NCBI Taxonomy" id="225004"/>
    <lineage>
        <taxon>Bacteria</taxon>
        <taxon>Pseudomonadati</taxon>
        <taxon>Spirochaetota</taxon>
        <taxon>Spirochaetia</taxon>
        <taxon>Spirochaetales</taxon>
        <taxon>Treponemataceae</taxon>
        <taxon>Treponema</taxon>
    </lineage>
</organism>
<dbReference type="EMBL" id="FUXC01000001">
    <property type="protein sequence ID" value="SJZ41647.1"/>
    <property type="molecule type" value="Genomic_DNA"/>
</dbReference>
<evidence type="ECO:0000313" key="9">
    <source>
        <dbReference type="Proteomes" id="UP000190395"/>
    </source>
</evidence>
<dbReference type="GO" id="GO:0016020">
    <property type="term" value="C:membrane"/>
    <property type="evidence" value="ECO:0007669"/>
    <property type="project" value="InterPro"/>
</dbReference>
<reference evidence="8 9" key="1">
    <citation type="submission" date="2017-02" db="EMBL/GenBank/DDBJ databases">
        <authorList>
            <person name="Peterson S.W."/>
        </authorList>
    </citation>
    <scope>NUCLEOTIDE SEQUENCE [LARGE SCALE GENOMIC DNA]</scope>
    <source>
        <strain evidence="8 9">ATCC BAA-909</strain>
    </source>
</reference>